<keyword evidence="3" id="KW-1185">Reference proteome</keyword>
<evidence type="ECO:0008006" key="4">
    <source>
        <dbReference type="Google" id="ProtNLM"/>
    </source>
</evidence>
<dbReference type="InterPro" id="IPR023346">
    <property type="entry name" value="Lysozyme-like_dom_sf"/>
</dbReference>
<gene>
    <name evidence="2" type="ORF">BLTE_17500</name>
</gene>
<dbReference type="SUPFAM" id="SSF53955">
    <property type="entry name" value="Lysozyme-like"/>
    <property type="match status" value="1"/>
</dbReference>
<proteinExistence type="predicted"/>
<name>A0A348G0I2_9HYPH</name>
<dbReference type="Proteomes" id="UP000266934">
    <property type="component" value="Chromosome"/>
</dbReference>
<sequence>MGALRTASETTGTSFDYLLKTARRESDLDPALKSKTSTATGLFQFLDGTWLETLKADGARYGYGEYAAAIVRTPSGNLDIADPALKRQVMALREDPTANAVMAGAFTNRNAADLRAMLGRQPTDGELYIAHFFGSAGARKFLDLAAAQPEARADTVFPEAAAANRPIFYDKSGRARSAAEVYAVLIKQHGTETTTSATASVTATTAATAPVAPSPGPTALGLAPEPAEPPLPFAFHGLFQTERTGAATTDVRELWVPQTARAAYAAGAGKTSGDAGRPLDLGTFARASGVDTRE</sequence>
<accession>A0A348G0I2</accession>
<evidence type="ECO:0000313" key="2">
    <source>
        <dbReference type="EMBL" id="BBF93065.1"/>
    </source>
</evidence>
<dbReference type="EMBL" id="AP018907">
    <property type="protein sequence ID" value="BBF93065.1"/>
    <property type="molecule type" value="Genomic_DNA"/>
</dbReference>
<evidence type="ECO:0000256" key="1">
    <source>
        <dbReference type="SAM" id="MobiDB-lite"/>
    </source>
</evidence>
<organism evidence="2 3">
    <name type="scientific">Blastochloris tepida</name>
    <dbReference type="NCBI Taxonomy" id="2233851"/>
    <lineage>
        <taxon>Bacteria</taxon>
        <taxon>Pseudomonadati</taxon>
        <taxon>Pseudomonadota</taxon>
        <taxon>Alphaproteobacteria</taxon>
        <taxon>Hyphomicrobiales</taxon>
        <taxon>Blastochloridaceae</taxon>
        <taxon>Blastochloris</taxon>
    </lineage>
</organism>
<dbReference type="Gene3D" id="1.10.530.10">
    <property type="match status" value="1"/>
</dbReference>
<reference evidence="2 3" key="1">
    <citation type="submission" date="2018-08" db="EMBL/GenBank/DDBJ databases">
        <title>Complete genome sequencing of Blastochloris tepida GI.</title>
        <authorList>
            <person name="Tsukatani Y."/>
            <person name="Mori H."/>
        </authorList>
    </citation>
    <scope>NUCLEOTIDE SEQUENCE [LARGE SCALE GENOMIC DNA]</scope>
    <source>
        <strain evidence="2 3">GI</strain>
    </source>
</reference>
<dbReference type="KEGG" id="blag:BLTE_17500"/>
<protein>
    <recommendedName>
        <fullName evidence="4">Transglycosylase SLT domain-containing protein</fullName>
    </recommendedName>
</protein>
<evidence type="ECO:0000313" key="3">
    <source>
        <dbReference type="Proteomes" id="UP000266934"/>
    </source>
</evidence>
<dbReference type="AlphaFoldDB" id="A0A348G0I2"/>
<feature type="region of interest" description="Disordered" evidence="1">
    <location>
        <begin position="268"/>
        <end position="294"/>
    </location>
</feature>